<reference evidence="2" key="1">
    <citation type="submission" date="2016-10" db="EMBL/GenBank/DDBJ databases">
        <title>Draft Genome Sequence of Nocardioides luteus Strain BAFB, an Alkane-Degrading Bacterium Isolated from JP-7 Polluted Soil.</title>
        <authorList>
            <person name="Brown L."/>
            <person name="Ruiz O.N."/>
            <person name="Gunasekera T."/>
        </authorList>
    </citation>
    <scope>NUCLEOTIDE SEQUENCE [LARGE SCALE GENOMIC DNA]</scope>
    <source>
        <strain evidence="2">BAFB</strain>
    </source>
</reference>
<dbReference type="PANTHER" id="PTHR35908">
    <property type="entry name" value="HYPOTHETICAL FUSION PROTEIN"/>
    <property type="match status" value="1"/>
</dbReference>
<evidence type="ECO:0000259" key="1">
    <source>
        <dbReference type="Pfam" id="PF18029"/>
    </source>
</evidence>
<dbReference type="EMBL" id="JZDQ02000020">
    <property type="protein sequence ID" value="OIJ25901.1"/>
    <property type="molecule type" value="Genomic_DNA"/>
</dbReference>
<keyword evidence="3" id="KW-1185">Reference proteome</keyword>
<dbReference type="Gene3D" id="3.10.180.10">
    <property type="entry name" value="2,3-Dihydroxybiphenyl 1,2-Dioxygenase, domain 1"/>
    <property type="match status" value="2"/>
</dbReference>
<protein>
    <submittedName>
        <fullName evidence="2">Bleomycin resistance protein</fullName>
    </submittedName>
</protein>
<dbReference type="PANTHER" id="PTHR35908:SF1">
    <property type="entry name" value="CONSERVED PROTEIN"/>
    <property type="match status" value="1"/>
</dbReference>
<evidence type="ECO:0000313" key="3">
    <source>
        <dbReference type="Proteomes" id="UP000033772"/>
    </source>
</evidence>
<dbReference type="InterPro" id="IPR041581">
    <property type="entry name" value="Glyoxalase_6"/>
</dbReference>
<dbReference type="AlphaFoldDB" id="A0A1J4N2U7"/>
<evidence type="ECO:0000313" key="2">
    <source>
        <dbReference type="EMBL" id="OIJ25901.1"/>
    </source>
</evidence>
<name>A0A1J4N2U7_9ACTN</name>
<organism evidence="2 3">
    <name type="scientific">Nocardioides luteus</name>
    <dbReference type="NCBI Taxonomy" id="1844"/>
    <lineage>
        <taxon>Bacteria</taxon>
        <taxon>Bacillati</taxon>
        <taxon>Actinomycetota</taxon>
        <taxon>Actinomycetes</taxon>
        <taxon>Propionibacteriales</taxon>
        <taxon>Nocardioidaceae</taxon>
        <taxon>Nocardioides</taxon>
    </lineage>
</organism>
<feature type="domain" description="Glyoxalase-like" evidence="1">
    <location>
        <begin position="134"/>
        <end position="236"/>
    </location>
</feature>
<gene>
    <name evidence="2" type="ORF">UG56_015065</name>
</gene>
<accession>A0A1J4N2U7</accession>
<feature type="domain" description="Glyoxalase-like" evidence="1">
    <location>
        <begin position="8"/>
        <end position="115"/>
    </location>
</feature>
<dbReference type="InterPro" id="IPR029068">
    <property type="entry name" value="Glyas_Bleomycin-R_OHBP_Dase"/>
</dbReference>
<dbReference type="Proteomes" id="UP000033772">
    <property type="component" value="Unassembled WGS sequence"/>
</dbReference>
<proteinExistence type="predicted"/>
<dbReference type="SUPFAM" id="SSF54593">
    <property type="entry name" value="Glyoxalase/Bleomycin resistance protein/Dihydroxybiphenyl dioxygenase"/>
    <property type="match status" value="2"/>
</dbReference>
<dbReference type="Pfam" id="PF18029">
    <property type="entry name" value="Glyoxalase_6"/>
    <property type="match status" value="2"/>
</dbReference>
<comment type="caution">
    <text evidence="2">The sequence shown here is derived from an EMBL/GenBank/DDBJ whole genome shotgun (WGS) entry which is preliminary data.</text>
</comment>
<dbReference type="OrthoDB" id="3212826at2"/>
<dbReference type="RefSeq" id="WP_045549975.1">
    <property type="nucleotide sequence ID" value="NZ_JZDQ02000020.1"/>
</dbReference>
<sequence>MTPRRFGICIDANDPERVAEFWAAVLDREPEASGEEIRLLPRTDDDLRIRFLPTDAPKTLANPHHLHLTSALPQDQQRTVDRLIGLGATHLDVGQLPEEDHIVLGDPEGNELCVIPAGNSWLAGTGFLGEVAADGSRENGLFWSAALGWPLVWDQDGETAVATPSGSAKVAWGGPPPVPRGPRDRFRFDLIAPEDTEPAAEIRRLEELGATLVTEIGSDGRWARMTDPDAYEFEVLAPR</sequence>
<dbReference type="STRING" id="1844.UG56_015065"/>